<name>A0A397IRV5_9GLOM</name>
<proteinExistence type="predicted"/>
<dbReference type="AlphaFoldDB" id="A0A397IRV5"/>
<keyword evidence="2" id="KW-1185">Reference proteome</keyword>
<dbReference type="Proteomes" id="UP000266861">
    <property type="component" value="Unassembled WGS sequence"/>
</dbReference>
<reference evidence="1 2" key="1">
    <citation type="submission" date="2018-08" db="EMBL/GenBank/DDBJ databases">
        <title>Genome and evolution of the arbuscular mycorrhizal fungus Diversispora epigaea (formerly Glomus versiforme) and its bacterial endosymbionts.</title>
        <authorList>
            <person name="Sun X."/>
            <person name="Fei Z."/>
            <person name="Harrison M."/>
        </authorList>
    </citation>
    <scope>NUCLEOTIDE SEQUENCE [LARGE SCALE GENOMIC DNA]</scope>
    <source>
        <strain evidence="1 2">IT104</strain>
    </source>
</reference>
<sequence>MVYLILNNKLIIVWPFGNIRTTQRQPFIFPFSYLTSNSVQEAEIEEMKKRQIGGSQCQQSRQCRVNERQQQSNFSAVLPQQ</sequence>
<comment type="caution">
    <text evidence="1">The sequence shown here is derived from an EMBL/GenBank/DDBJ whole genome shotgun (WGS) entry which is preliminary data.</text>
</comment>
<evidence type="ECO:0000313" key="2">
    <source>
        <dbReference type="Proteomes" id="UP000266861"/>
    </source>
</evidence>
<accession>A0A397IRV5</accession>
<evidence type="ECO:0000313" key="1">
    <source>
        <dbReference type="EMBL" id="RHZ78705.1"/>
    </source>
</evidence>
<organism evidence="1 2">
    <name type="scientific">Diversispora epigaea</name>
    <dbReference type="NCBI Taxonomy" id="1348612"/>
    <lineage>
        <taxon>Eukaryota</taxon>
        <taxon>Fungi</taxon>
        <taxon>Fungi incertae sedis</taxon>
        <taxon>Mucoromycota</taxon>
        <taxon>Glomeromycotina</taxon>
        <taxon>Glomeromycetes</taxon>
        <taxon>Diversisporales</taxon>
        <taxon>Diversisporaceae</taxon>
        <taxon>Diversispora</taxon>
    </lineage>
</organism>
<gene>
    <name evidence="1" type="ORF">Glove_157g85</name>
</gene>
<protein>
    <submittedName>
        <fullName evidence="1">Uncharacterized protein</fullName>
    </submittedName>
</protein>
<dbReference type="EMBL" id="PQFF01000148">
    <property type="protein sequence ID" value="RHZ78705.1"/>
    <property type="molecule type" value="Genomic_DNA"/>
</dbReference>